<dbReference type="InterPro" id="IPR002885">
    <property type="entry name" value="PPR_rpt"/>
</dbReference>
<reference evidence="5" key="1">
    <citation type="submission" date="2014-09" db="EMBL/GenBank/DDBJ databases">
        <authorList>
            <person name="Magalhaes I.L.F."/>
            <person name="Oliveira U."/>
            <person name="Santos F.R."/>
            <person name="Vidigal T.H.D.A."/>
            <person name="Brescovit A.D."/>
            <person name="Santos A.J."/>
        </authorList>
    </citation>
    <scope>NUCLEOTIDE SEQUENCE</scope>
    <source>
        <tissue evidence="5">Shoot tissue taken approximately 20 cm above the soil surface</tissue>
    </source>
</reference>
<keyword evidence="2" id="KW-0677">Repeat</keyword>
<dbReference type="InterPro" id="IPR011990">
    <property type="entry name" value="TPR-like_helical_dom_sf"/>
</dbReference>
<proteinExistence type="inferred from homology"/>
<dbReference type="Pfam" id="PF13041">
    <property type="entry name" value="PPR_2"/>
    <property type="match status" value="1"/>
</dbReference>
<evidence type="ECO:0000256" key="2">
    <source>
        <dbReference type="ARBA" id="ARBA00022737"/>
    </source>
</evidence>
<dbReference type="PANTHER" id="PTHR47939:SF13">
    <property type="entry name" value="OS03G0201400 PROTEIN"/>
    <property type="match status" value="1"/>
</dbReference>
<organism evidence="5">
    <name type="scientific">Arundo donax</name>
    <name type="common">Giant reed</name>
    <name type="synonym">Donax arundinaceus</name>
    <dbReference type="NCBI Taxonomy" id="35708"/>
    <lineage>
        <taxon>Eukaryota</taxon>
        <taxon>Viridiplantae</taxon>
        <taxon>Streptophyta</taxon>
        <taxon>Embryophyta</taxon>
        <taxon>Tracheophyta</taxon>
        <taxon>Spermatophyta</taxon>
        <taxon>Magnoliopsida</taxon>
        <taxon>Liliopsida</taxon>
        <taxon>Poales</taxon>
        <taxon>Poaceae</taxon>
        <taxon>PACMAD clade</taxon>
        <taxon>Arundinoideae</taxon>
        <taxon>Arundineae</taxon>
        <taxon>Arundo</taxon>
    </lineage>
</organism>
<reference evidence="5" key="2">
    <citation type="journal article" date="2015" name="Data Brief">
        <title>Shoot transcriptome of the giant reed, Arundo donax.</title>
        <authorList>
            <person name="Barrero R.A."/>
            <person name="Guerrero F.D."/>
            <person name="Moolhuijzen P."/>
            <person name="Goolsby J.A."/>
            <person name="Tidwell J."/>
            <person name="Bellgard S.E."/>
            <person name="Bellgard M.I."/>
        </authorList>
    </citation>
    <scope>NUCLEOTIDE SEQUENCE</scope>
    <source>
        <tissue evidence="5">Shoot tissue taken approximately 20 cm above the soil surface</tissue>
    </source>
</reference>
<comment type="similarity">
    <text evidence="1">Belongs to the PPR family. P subfamily.</text>
</comment>
<evidence type="ECO:0000256" key="4">
    <source>
        <dbReference type="PROSITE-ProRule" id="PRU00708"/>
    </source>
</evidence>
<protein>
    <recommendedName>
        <fullName evidence="6">Pentacotripeptide-repeat region of PRORP domain-containing protein</fullName>
    </recommendedName>
</protein>
<feature type="repeat" description="PPR" evidence="4">
    <location>
        <begin position="54"/>
        <end position="88"/>
    </location>
</feature>
<keyword evidence="3" id="KW-0809">Transit peptide</keyword>
<feature type="repeat" description="PPR" evidence="4">
    <location>
        <begin position="19"/>
        <end position="53"/>
    </location>
</feature>
<accession>A0A0A8ZGM0</accession>
<evidence type="ECO:0000256" key="3">
    <source>
        <dbReference type="ARBA" id="ARBA00022946"/>
    </source>
</evidence>
<evidence type="ECO:0000313" key="5">
    <source>
        <dbReference type="EMBL" id="JAD36828.1"/>
    </source>
</evidence>
<dbReference type="PROSITE" id="PS51375">
    <property type="entry name" value="PPR"/>
    <property type="match status" value="2"/>
</dbReference>
<dbReference type="PANTHER" id="PTHR47939">
    <property type="entry name" value="MEMBRANE-ASSOCIATED SALT-INDUCIBLE PROTEIN-LIKE"/>
    <property type="match status" value="1"/>
</dbReference>
<evidence type="ECO:0000256" key="1">
    <source>
        <dbReference type="ARBA" id="ARBA00007626"/>
    </source>
</evidence>
<dbReference type="InterPro" id="IPR050667">
    <property type="entry name" value="PPR-containing_protein"/>
</dbReference>
<evidence type="ECO:0008006" key="6">
    <source>
        <dbReference type="Google" id="ProtNLM"/>
    </source>
</evidence>
<sequence>MEESQKLFDKCLVIGLVPTKQTYTSMIAGYCKVGNSTSALRIFDRMVQCGCIPDSITYGALISGLCKESRLEEARALYESMLDKHLVPCEVTRITLAFEYCSREKIGIVVSILDRLDKRKRTHTADALVRKLNAVGNLDGASLFLKTVLDKDYTVDHVTYTNFISSCYNYNRYALSSEISEKISKRISGFHKKDAAAIA</sequence>
<dbReference type="NCBIfam" id="TIGR00756">
    <property type="entry name" value="PPR"/>
    <property type="match status" value="2"/>
</dbReference>
<dbReference type="Gene3D" id="1.25.40.10">
    <property type="entry name" value="Tetratricopeptide repeat domain"/>
    <property type="match status" value="1"/>
</dbReference>
<dbReference type="AlphaFoldDB" id="A0A0A8ZGM0"/>
<dbReference type="EMBL" id="GBRH01261067">
    <property type="protein sequence ID" value="JAD36828.1"/>
    <property type="molecule type" value="Transcribed_RNA"/>
</dbReference>
<name>A0A0A8ZGM0_ARUDO</name>